<keyword evidence="1" id="KW-0472">Membrane</keyword>
<dbReference type="EMBL" id="LCCW01000007">
    <property type="protein sequence ID" value="KKS42790.1"/>
    <property type="molecule type" value="Genomic_DNA"/>
</dbReference>
<gene>
    <name evidence="2" type="ORF">UV02_C0007G0006</name>
</gene>
<accession>A0A0G0Z1Y1</accession>
<feature type="transmembrane region" description="Helical" evidence="1">
    <location>
        <begin position="87"/>
        <end position="120"/>
    </location>
</feature>
<sequence length="536" mass="63318">MLKRNHRQLFTAILANRLILYFLLFLAVFSYFLWLNNASVFPDPDSFYHAKMVALMQASGPVKEFPWLPFTTLNDVYIDHHFLYHLLLAPLVCFFSPLLVIKLAAVLFAALAIVLFQWLLDQLKIKYSLVYTLSLLFSDQFIFRLNLAKAPSLSLIFIFLTFYFISQNKNKWSWPLFVLSFFYVWLYGGWPIFLGIGLIYLTVSGVSRWLAYVNSLKLKITIKNFKLLFNRRIFQLPFSIFCGLLAGLVVNPYFPRNLSFYWQQTFQIGLLNYKKLVDVGSEWYGLIFFDLIGRNIYMLILFFAALVLFFVFIRRQKQFTWLLFFLSLIFCVLTLKSQRNIEYFAPCALLFSALIFNNMPFNLRSPGVFFKELFFKYRPLSITLVFCFLLCLPIVFSYNFFSLKKALTHGFGFQEISPSASWLSRNSKNDEIIFHDSWADFPLLFYHNTKNRYLVGLDPTFMYFKDRQKYLLWRDIVKGKTNSPICRLILEQFNSPYMLIRITNKALLAQFDLDSKCVKVYEDKEVKIYTIEELAN</sequence>
<keyword evidence="1" id="KW-0812">Transmembrane</keyword>
<feature type="transmembrane region" description="Helical" evidence="1">
    <location>
        <begin position="185"/>
        <end position="212"/>
    </location>
</feature>
<dbReference type="Proteomes" id="UP000034516">
    <property type="component" value="Unassembled WGS sequence"/>
</dbReference>
<keyword evidence="1" id="KW-1133">Transmembrane helix</keyword>
<feature type="transmembrane region" description="Helical" evidence="1">
    <location>
        <begin position="296"/>
        <end position="313"/>
    </location>
</feature>
<feature type="transmembrane region" description="Helical" evidence="1">
    <location>
        <begin position="382"/>
        <end position="401"/>
    </location>
</feature>
<evidence type="ECO:0000313" key="3">
    <source>
        <dbReference type="Proteomes" id="UP000034516"/>
    </source>
</evidence>
<feature type="transmembrane region" description="Helical" evidence="1">
    <location>
        <begin position="320"/>
        <end position="337"/>
    </location>
</feature>
<evidence type="ECO:0008006" key="4">
    <source>
        <dbReference type="Google" id="ProtNLM"/>
    </source>
</evidence>
<evidence type="ECO:0000256" key="1">
    <source>
        <dbReference type="SAM" id="Phobius"/>
    </source>
</evidence>
<comment type="caution">
    <text evidence="2">The sequence shown here is derived from an EMBL/GenBank/DDBJ whole genome shotgun (WGS) entry which is preliminary data.</text>
</comment>
<reference evidence="2 3" key="1">
    <citation type="journal article" date="2015" name="Nature">
        <title>rRNA introns, odd ribosomes, and small enigmatic genomes across a large radiation of phyla.</title>
        <authorList>
            <person name="Brown C.T."/>
            <person name="Hug L.A."/>
            <person name="Thomas B.C."/>
            <person name="Sharon I."/>
            <person name="Castelle C.J."/>
            <person name="Singh A."/>
            <person name="Wilkins M.J."/>
            <person name="Williams K.H."/>
            <person name="Banfield J.F."/>
        </authorList>
    </citation>
    <scope>NUCLEOTIDE SEQUENCE [LARGE SCALE GENOMIC DNA]</scope>
</reference>
<name>A0A0G0Z1Y1_9BACT</name>
<protein>
    <recommendedName>
        <fullName evidence="4">Glycosyltransferase RgtA/B/C/D-like domain-containing protein</fullName>
    </recommendedName>
</protein>
<evidence type="ECO:0000313" key="2">
    <source>
        <dbReference type="EMBL" id="KKS42790.1"/>
    </source>
</evidence>
<dbReference type="AlphaFoldDB" id="A0A0G0Z1Y1"/>
<feature type="transmembrane region" description="Helical" evidence="1">
    <location>
        <begin position="141"/>
        <end position="165"/>
    </location>
</feature>
<feature type="transmembrane region" description="Helical" evidence="1">
    <location>
        <begin position="343"/>
        <end position="361"/>
    </location>
</feature>
<feature type="transmembrane region" description="Helical" evidence="1">
    <location>
        <begin position="12"/>
        <end position="34"/>
    </location>
</feature>
<feature type="transmembrane region" description="Helical" evidence="1">
    <location>
        <begin position="233"/>
        <end position="254"/>
    </location>
</feature>
<organism evidence="2 3">
    <name type="scientific">Candidatus Kuenenbacteria bacterium GW2011_GWA2_42_15</name>
    <dbReference type="NCBI Taxonomy" id="1618677"/>
    <lineage>
        <taxon>Bacteria</taxon>
        <taxon>Candidatus Kueneniibacteriota</taxon>
    </lineage>
</organism>
<proteinExistence type="predicted"/>